<evidence type="ECO:0008006" key="3">
    <source>
        <dbReference type="Google" id="ProtNLM"/>
    </source>
</evidence>
<accession>A0ABY7BXW9</accession>
<sequence length="372" mass="38416">MTVDTAWIDGQPATREDALQAAADLLGESRQPFVGGLRTDVAGLRSALSLARRIGAVVDHSGSAAIYPFIVAARESGAFLAAPAEMRRRADRVLIVGDTAAETGAAVIGMLTETAPDLGVRTRGAERLFMSLGSRNAASPGSLKTRHVDCAGGEIADVLGMVRAKLAGRRATEGALGEETITTITSFLTEAGFCCIVFSPAEFGELGTEQIFGLLAGLNETTRASALPVFSEADAMGAALQTTWTAGFPLRLSFGRSTTEHDAALNASERQLSGDGEADLAILVDAIAGASPAKSPTAIPTIMITADPASAGTARVAFLVATAGRDHDGVLYDPRFGSFVAKAAQTKSELPSVAEILDALTEQLGERARNAA</sequence>
<dbReference type="EMBL" id="CP114029">
    <property type="protein sequence ID" value="WAP68684.1"/>
    <property type="molecule type" value="Genomic_DNA"/>
</dbReference>
<gene>
    <name evidence="1" type="ORF">OH818_26055</name>
</gene>
<evidence type="ECO:0000313" key="1">
    <source>
        <dbReference type="EMBL" id="WAP68684.1"/>
    </source>
</evidence>
<reference evidence="1" key="1">
    <citation type="submission" date="2022-12" db="EMBL/GenBank/DDBJ databases">
        <title>Jiella pelagia sp. nov., isolated from phosphonate enriched culture of Northwest Pacific surface seawater.</title>
        <authorList>
            <person name="Shin D.Y."/>
            <person name="Hwang C.Y."/>
        </authorList>
    </citation>
    <scope>NUCLEOTIDE SEQUENCE</scope>
    <source>
        <strain evidence="1">HL-NP1</strain>
    </source>
</reference>
<protein>
    <recommendedName>
        <fullName evidence="3">Tungsten formylmethanofuran dehydrogenase</fullName>
    </recommendedName>
</protein>
<proteinExistence type="predicted"/>
<name>A0ABY7BXW9_9HYPH</name>
<dbReference type="RefSeq" id="WP_268881114.1">
    <property type="nucleotide sequence ID" value="NZ_CP114029.1"/>
</dbReference>
<organism evidence="1 2">
    <name type="scientific">Jiella pelagia</name>
    <dbReference type="NCBI Taxonomy" id="2986949"/>
    <lineage>
        <taxon>Bacteria</taxon>
        <taxon>Pseudomonadati</taxon>
        <taxon>Pseudomonadota</taxon>
        <taxon>Alphaproteobacteria</taxon>
        <taxon>Hyphomicrobiales</taxon>
        <taxon>Aurantimonadaceae</taxon>
        <taxon>Jiella</taxon>
    </lineage>
</organism>
<evidence type="ECO:0000313" key="2">
    <source>
        <dbReference type="Proteomes" id="UP001164020"/>
    </source>
</evidence>
<dbReference type="Proteomes" id="UP001164020">
    <property type="component" value="Chromosome"/>
</dbReference>
<keyword evidence="2" id="KW-1185">Reference proteome</keyword>